<dbReference type="Proteomes" id="UP000722791">
    <property type="component" value="Unassembled WGS sequence"/>
</dbReference>
<evidence type="ECO:0000313" key="4">
    <source>
        <dbReference type="Proteomes" id="UP000722791"/>
    </source>
</evidence>
<evidence type="ECO:0000256" key="1">
    <source>
        <dbReference type="SAM" id="MobiDB-lite"/>
    </source>
</evidence>
<proteinExistence type="predicted"/>
<dbReference type="OrthoDB" id="561323at2759"/>
<comment type="caution">
    <text evidence="3">The sequence shown here is derived from an EMBL/GenBank/DDBJ whole genome shotgun (WGS) entry which is preliminary data.</text>
</comment>
<accession>A0A8J4GLS8</accession>
<dbReference type="EMBL" id="BNCQ01000032">
    <property type="protein sequence ID" value="GIM09803.1"/>
    <property type="molecule type" value="Genomic_DNA"/>
</dbReference>
<reference evidence="3" key="1">
    <citation type="journal article" date="2021" name="Proc. Natl. Acad. Sci. U.S.A.">
        <title>Three genomes in the algal genus Volvox reveal the fate of a haploid sex-determining region after a transition to homothallism.</title>
        <authorList>
            <person name="Yamamoto K."/>
            <person name="Hamaji T."/>
            <person name="Kawai-Toyooka H."/>
            <person name="Matsuzaki R."/>
            <person name="Takahashi F."/>
            <person name="Nishimura Y."/>
            <person name="Kawachi M."/>
            <person name="Noguchi H."/>
            <person name="Minakuchi Y."/>
            <person name="Umen J.G."/>
            <person name="Toyoda A."/>
            <person name="Nozaki H."/>
        </authorList>
    </citation>
    <scope>NUCLEOTIDE SEQUENCE</scope>
    <source>
        <strain evidence="3">NIES-3785</strain>
        <strain evidence="2">NIES-3786</strain>
    </source>
</reference>
<evidence type="ECO:0008006" key="6">
    <source>
        <dbReference type="Google" id="ProtNLM"/>
    </source>
</evidence>
<keyword evidence="5" id="KW-1185">Reference proteome</keyword>
<feature type="compositionally biased region" description="Basic and acidic residues" evidence="1">
    <location>
        <begin position="148"/>
        <end position="163"/>
    </location>
</feature>
<name>A0A8J4GLS8_9CHLO</name>
<dbReference type="Proteomes" id="UP000747110">
    <property type="component" value="Unassembled WGS sequence"/>
</dbReference>
<protein>
    <recommendedName>
        <fullName evidence="6">Retrotransposon gag domain-containing protein</fullName>
    </recommendedName>
</protein>
<evidence type="ECO:0000313" key="2">
    <source>
        <dbReference type="EMBL" id="GIL69519.1"/>
    </source>
</evidence>
<gene>
    <name evidence="2" type="ORF">Vretifemale_447</name>
    <name evidence="3" type="ORF">Vretimale_13616</name>
</gene>
<evidence type="ECO:0000313" key="5">
    <source>
        <dbReference type="Proteomes" id="UP000747110"/>
    </source>
</evidence>
<evidence type="ECO:0000313" key="3">
    <source>
        <dbReference type="EMBL" id="GIM09803.1"/>
    </source>
</evidence>
<dbReference type="AlphaFoldDB" id="A0A8J4GLS8"/>
<sequence>MSERHSETVYGCALHGSRADHLTTDCWLINHLRSDHQLIALRPGEFPTAHFRCQPGCYLHGPNANHPTVNCRFLLRLVATHGRSSRRQSTQWEDTLSYEAQCIAGFGDNAPKLWGEQLAQETEDMEATRVCLEPAHALPPMAPVAKEEGAIDGSERQLSDQEHACAPNEGKSAAEQAQSGSKPLRGDQMSATYVEDFDYEADIYEMETVALSSMSKFSHEQLPAFKAAANRVMTNFRILLRYQKGHVPVDDAIDILNGFPTPETPYDLWHQSTMEEVKSAATIWLREKTGDPSVELDGESLLAFYLESLEKHFEPQRRRAKFLQYVRLKQGELSPMSYLQELQVLIPYMKSKYSEQAIAEKYIEGLNTNVRERIEDKYCFTDNSELYGMLNEIAEDAERVWMNLQLKAVIKDKPRKTPQVNKMATTPTVRLSKAESCVSSADTSRYCCSYHGANSTHDIKDCRVLHSRKMAARTSANASNCLVEQGQLMRAGMMLEKSVKPAKQHTPPASAANREKDRPTCEYCGRFGHSEAQCYVQYPDKAPATFRAPTKALQEVFEWNLKDLCRQQQQQE</sequence>
<organism evidence="3 4">
    <name type="scientific">Volvox reticuliferus</name>
    <dbReference type="NCBI Taxonomy" id="1737510"/>
    <lineage>
        <taxon>Eukaryota</taxon>
        <taxon>Viridiplantae</taxon>
        <taxon>Chlorophyta</taxon>
        <taxon>core chlorophytes</taxon>
        <taxon>Chlorophyceae</taxon>
        <taxon>CS clade</taxon>
        <taxon>Chlamydomonadales</taxon>
        <taxon>Volvocaceae</taxon>
        <taxon>Volvox</taxon>
    </lineage>
</organism>
<dbReference type="EMBL" id="BNCP01000001">
    <property type="protein sequence ID" value="GIL69519.1"/>
    <property type="molecule type" value="Genomic_DNA"/>
</dbReference>
<feature type="region of interest" description="Disordered" evidence="1">
    <location>
        <begin position="148"/>
        <end position="187"/>
    </location>
</feature>